<proteinExistence type="predicted"/>
<keyword evidence="2" id="KW-1185">Reference proteome</keyword>
<accession>A0A1I8QER5</accession>
<organism evidence="1 2">
    <name type="scientific">Stomoxys calcitrans</name>
    <name type="common">Stable fly</name>
    <name type="synonym">Conops calcitrans</name>
    <dbReference type="NCBI Taxonomy" id="35570"/>
    <lineage>
        <taxon>Eukaryota</taxon>
        <taxon>Metazoa</taxon>
        <taxon>Ecdysozoa</taxon>
        <taxon>Arthropoda</taxon>
        <taxon>Hexapoda</taxon>
        <taxon>Insecta</taxon>
        <taxon>Pterygota</taxon>
        <taxon>Neoptera</taxon>
        <taxon>Endopterygota</taxon>
        <taxon>Diptera</taxon>
        <taxon>Brachycera</taxon>
        <taxon>Muscomorpha</taxon>
        <taxon>Muscoidea</taxon>
        <taxon>Muscidae</taxon>
        <taxon>Stomoxys</taxon>
    </lineage>
</organism>
<evidence type="ECO:0000313" key="1">
    <source>
        <dbReference type="EnsemblMetazoa" id="SCAU016482-PA"/>
    </source>
</evidence>
<dbReference type="STRING" id="35570.A0A1I8QER5"/>
<protein>
    <recommendedName>
        <fullName evidence="3">Retrotransposon gag domain-containing protein</fullName>
    </recommendedName>
</protein>
<dbReference type="VEuPathDB" id="VectorBase:SCAU016482"/>
<dbReference type="EnsemblMetazoa" id="SCAU016482-RA">
    <property type="protein sequence ID" value="SCAU016482-PA"/>
    <property type="gene ID" value="SCAU016482"/>
</dbReference>
<evidence type="ECO:0008006" key="3">
    <source>
        <dbReference type="Google" id="ProtNLM"/>
    </source>
</evidence>
<sequence>MVRNLKTAREIWKYFQETYDRKSTRRKAEVFRKLLNLKMSHSRSLSEYLIEFDICVSSLSEMEVTTDESLLSIILLDGLSDKFKEIRAAFDTANEFPSLNVLRSRLSEVGCEKGDEDAENAMKAKKLTPKQNKYQGSNADGVADNEVWLKMESTTFLVF</sequence>
<dbReference type="Proteomes" id="UP000095300">
    <property type="component" value="Unassembled WGS sequence"/>
</dbReference>
<reference evidence="1" key="1">
    <citation type="submission" date="2020-05" db="UniProtKB">
        <authorList>
            <consortium name="EnsemblMetazoa"/>
        </authorList>
    </citation>
    <scope>IDENTIFICATION</scope>
    <source>
        <strain evidence="1">USDA</strain>
    </source>
</reference>
<dbReference type="AlphaFoldDB" id="A0A1I8QER5"/>
<name>A0A1I8QER5_STOCA</name>
<dbReference type="Pfam" id="PF14223">
    <property type="entry name" value="Retrotran_gag_2"/>
    <property type="match status" value="1"/>
</dbReference>
<gene>
    <name evidence="1" type="primary">106092628</name>
</gene>
<evidence type="ECO:0000313" key="2">
    <source>
        <dbReference type="Proteomes" id="UP000095300"/>
    </source>
</evidence>